<name>A0A9P6NAH4_9BASI</name>
<dbReference type="Proteomes" id="UP000886653">
    <property type="component" value="Unassembled WGS sequence"/>
</dbReference>
<gene>
    <name evidence="2" type="ORF">CROQUDRAFT_69378</name>
</gene>
<evidence type="ECO:0000256" key="1">
    <source>
        <dbReference type="SAM" id="MobiDB-lite"/>
    </source>
</evidence>
<dbReference type="AlphaFoldDB" id="A0A9P6NAH4"/>
<comment type="caution">
    <text evidence="2">The sequence shown here is derived from an EMBL/GenBank/DDBJ whole genome shotgun (WGS) entry which is preliminary data.</text>
</comment>
<accession>A0A9P6NAH4</accession>
<feature type="compositionally biased region" description="Polar residues" evidence="1">
    <location>
        <begin position="120"/>
        <end position="145"/>
    </location>
</feature>
<evidence type="ECO:0000313" key="3">
    <source>
        <dbReference type="Proteomes" id="UP000886653"/>
    </source>
</evidence>
<sequence>MDTRHIPHVPVPDCMVMFRLHTSLSMHLLQRRPGKELHLVKDHRAESEVGCEQLPSLIESRSHQPSSCSADLDSHCWSHRPTHSLVCSGNHSPQSVTPSTHSPDALSDKETDPDIVDPSVASTTSETLKSDTPLSMNENKWSSSRPVEDDLMT</sequence>
<feature type="region of interest" description="Disordered" evidence="1">
    <location>
        <begin position="83"/>
        <end position="153"/>
    </location>
</feature>
<reference evidence="2" key="1">
    <citation type="submission" date="2013-11" db="EMBL/GenBank/DDBJ databases">
        <title>Genome sequence of the fusiform rust pathogen reveals effectors for host alternation and coevolution with pine.</title>
        <authorList>
            <consortium name="DOE Joint Genome Institute"/>
            <person name="Smith K."/>
            <person name="Pendleton A."/>
            <person name="Kubisiak T."/>
            <person name="Anderson C."/>
            <person name="Salamov A."/>
            <person name="Aerts A."/>
            <person name="Riley R."/>
            <person name="Clum A."/>
            <person name="Lindquist E."/>
            <person name="Ence D."/>
            <person name="Campbell M."/>
            <person name="Kronenberg Z."/>
            <person name="Feau N."/>
            <person name="Dhillon B."/>
            <person name="Hamelin R."/>
            <person name="Burleigh J."/>
            <person name="Smith J."/>
            <person name="Yandell M."/>
            <person name="Nelson C."/>
            <person name="Grigoriev I."/>
            <person name="Davis J."/>
        </authorList>
    </citation>
    <scope>NUCLEOTIDE SEQUENCE</scope>
    <source>
        <strain evidence="2">G11</strain>
    </source>
</reference>
<dbReference type="OrthoDB" id="10367251at2759"/>
<feature type="compositionally biased region" description="Polar residues" evidence="1">
    <location>
        <begin position="85"/>
        <end position="102"/>
    </location>
</feature>
<organism evidence="2 3">
    <name type="scientific">Cronartium quercuum f. sp. fusiforme G11</name>
    <dbReference type="NCBI Taxonomy" id="708437"/>
    <lineage>
        <taxon>Eukaryota</taxon>
        <taxon>Fungi</taxon>
        <taxon>Dikarya</taxon>
        <taxon>Basidiomycota</taxon>
        <taxon>Pucciniomycotina</taxon>
        <taxon>Pucciniomycetes</taxon>
        <taxon>Pucciniales</taxon>
        <taxon>Coleosporiaceae</taxon>
        <taxon>Cronartium</taxon>
    </lineage>
</organism>
<proteinExistence type="predicted"/>
<evidence type="ECO:0000313" key="2">
    <source>
        <dbReference type="EMBL" id="KAG0140433.1"/>
    </source>
</evidence>
<protein>
    <submittedName>
        <fullName evidence="2">Uncharacterized protein</fullName>
    </submittedName>
</protein>
<dbReference type="EMBL" id="MU167445">
    <property type="protein sequence ID" value="KAG0140433.1"/>
    <property type="molecule type" value="Genomic_DNA"/>
</dbReference>
<keyword evidence="3" id="KW-1185">Reference proteome</keyword>